<dbReference type="RefSeq" id="WP_381347051.1">
    <property type="nucleotide sequence ID" value="NZ_JBHMCY010000031.1"/>
</dbReference>
<evidence type="ECO:0000313" key="3">
    <source>
        <dbReference type="Proteomes" id="UP001589709"/>
    </source>
</evidence>
<protein>
    <submittedName>
        <fullName evidence="2">Helix-turn-helix domain-containing protein</fullName>
    </submittedName>
</protein>
<keyword evidence="3" id="KW-1185">Reference proteome</keyword>
<gene>
    <name evidence="2" type="ORF">ACFF45_17725</name>
</gene>
<dbReference type="PROSITE" id="PS50943">
    <property type="entry name" value="HTH_CROC1"/>
    <property type="match status" value="1"/>
</dbReference>
<dbReference type="SUPFAM" id="SSF47413">
    <property type="entry name" value="lambda repressor-like DNA-binding domains"/>
    <property type="match status" value="1"/>
</dbReference>
<organism evidence="2 3">
    <name type="scientific">Streptomyces cinereospinus</name>
    <dbReference type="NCBI Taxonomy" id="285561"/>
    <lineage>
        <taxon>Bacteria</taxon>
        <taxon>Bacillati</taxon>
        <taxon>Actinomycetota</taxon>
        <taxon>Actinomycetes</taxon>
        <taxon>Kitasatosporales</taxon>
        <taxon>Streptomycetaceae</taxon>
        <taxon>Streptomyces</taxon>
    </lineage>
</organism>
<dbReference type="Proteomes" id="UP001589709">
    <property type="component" value="Unassembled WGS sequence"/>
</dbReference>
<dbReference type="Gene3D" id="1.10.260.40">
    <property type="entry name" value="lambda repressor-like DNA-binding domains"/>
    <property type="match status" value="1"/>
</dbReference>
<dbReference type="Pfam" id="PF13560">
    <property type="entry name" value="HTH_31"/>
    <property type="match status" value="1"/>
</dbReference>
<accession>A0ABV5N2J9</accession>
<dbReference type="InterPro" id="IPR001387">
    <property type="entry name" value="Cro/C1-type_HTH"/>
</dbReference>
<sequence>MSNETAPPAMYEVHSSDRLKMLMERTGTGDSITSRELAAKAGVAHGTIGGLMSGAQRVVPEGKAQAIADALGVQLRVLWVEVERQGNAFIPKQATA</sequence>
<dbReference type="InterPro" id="IPR010982">
    <property type="entry name" value="Lambda_DNA-bd_dom_sf"/>
</dbReference>
<feature type="domain" description="HTH cro/C1-type" evidence="1">
    <location>
        <begin position="32"/>
        <end position="78"/>
    </location>
</feature>
<dbReference type="CDD" id="cd00093">
    <property type="entry name" value="HTH_XRE"/>
    <property type="match status" value="1"/>
</dbReference>
<evidence type="ECO:0000259" key="1">
    <source>
        <dbReference type="PROSITE" id="PS50943"/>
    </source>
</evidence>
<reference evidence="2 3" key="1">
    <citation type="submission" date="2024-09" db="EMBL/GenBank/DDBJ databases">
        <authorList>
            <person name="Sun Q."/>
            <person name="Mori K."/>
        </authorList>
    </citation>
    <scope>NUCLEOTIDE SEQUENCE [LARGE SCALE GENOMIC DNA]</scope>
    <source>
        <strain evidence="2 3">JCM 6917</strain>
    </source>
</reference>
<proteinExistence type="predicted"/>
<name>A0ABV5N2J9_9ACTN</name>
<dbReference type="SMART" id="SM00530">
    <property type="entry name" value="HTH_XRE"/>
    <property type="match status" value="1"/>
</dbReference>
<comment type="caution">
    <text evidence="2">The sequence shown here is derived from an EMBL/GenBank/DDBJ whole genome shotgun (WGS) entry which is preliminary data.</text>
</comment>
<dbReference type="EMBL" id="JBHMCY010000031">
    <property type="protein sequence ID" value="MFB9464497.1"/>
    <property type="molecule type" value="Genomic_DNA"/>
</dbReference>
<evidence type="ECO:0000313" key="2">
    <source>
        <dbReference type="EMBL" id="MFB9464497.1"/>
    </source>
</evidence>